<evidence type="ECO:0000313" key="1">
    <source>
        <dbReference type="EMBL" id="HEW46644.1"/>
    </source>
</evidence>
<reference evidence="1" key="1">
    <citation type="journal article" date="2020" name="mSystems">
        <title>Genome- and Community-Level Interaction Insights into Carbon Utilization and Element Cycling Functions of Hydrothermarchaeota in Hydrothermal Sediment.</title>
        <authorList>
            <person name="Zhou Z."/>
            <person name="Liu Y."/>
            <person name="Xu W."/>
            <person name="Pan J."/>
            <person name="Luo Z.H."/>
            <person name="Li M."/>
        </authorList>
    </citation>
    <scope>NUCLEOTIDE SEQUENCE [LARGE SCALE GENOMIC DNA]</scope>
    <source>
        <strain evidence="1">SpSt-132</strain>
    </source>
</reference>
<dbReference type="AlphaFoldDB" id="A0A7C2Z6X1"/>
<sequence>MRLFIFIVLMLTFSCATKTWILEGQSQVLNHISISVKTDQWKYSPSDLEHYVLPIYIEVENHSKEVVSIRKEDVFLLDEKKNQFNSLEPRDVMSMVRRSYGLGFSFGIGYWSSPFGLWWYPYYTPPPVEDIYPDILNKAFTFGEVQPGAKLKGFVYFPKPSGDVKALTLYVKGYSFYLKVKQD</sequence>
<dbReference type="PROSITE" id="PS51257">
    <property type="entry name" value="PROKAR_LIPOPROTEIN"/>
    <property type="match status" value="1"/>
</dbReference>
<name>A0A7C2Z6X1_9AQUI</name>
<dbReference type="EMBL" id="DSFP01000068">
    <property type="protein sequence ID" value="HEW46644.1"/>
    <property type="molecule type" value="Genomic_DNA"/>
</dbReference>
<accession>A0A7C2Z6X1</accession>
<gene>
    <name evidence="1" type="ORF">ENO47_08300</name>
</gene>
<organism evidence="1">
    <name type="scientific">Hydrogenobacter sp</name>
    <dbReference type="NCBI Taxonomy" id="2152829"/>
    <lineage>
        <taxon>Bacteria</taxon>
        <taxon>Pseudomonadati</taxon>
        <taxon>Aquificota</taxon>
        <taxon>Aquificia</taxon>
        <taxon>Aquificales</taxon>
        <taxon>Aquificaceae</taxon>
        <taxon>Hydrogenobacter</taxon>
    </lineage>
</organism>
<comment type="caution">
    <text evidence="1">The sequence shown here is derived from an EMBL/GenBank/DDBJ whole genome shotgun (WGS) entry which is preliminary data.</text>
</comment>
<proteinExistence type="predicted"/>
<protein>
    <recommendedName>
        <fullName evidence="2">DUF4352 domain-containing protein</fullName>
    </recommendedName>
</protein>
<evidence type="ECO:0008006" key="2">
    <source>
        <dbReference type="Google" id="ProtNLM"/>
    </source>
</evidence>